<dbReference type="SUPFAM" id="SSF54160">
    <property type="entry name" value="Chromo domain-like"/>
    <property type="match status" value="1"/>
</dbReference>
<keyword evidence="2" id="KW-1185">Reference proteome</keyword>
<dbReference type="InterPro" id="IPR000953">
    <property type="entry name" value="Chromo/chromo_shadow_dom"/>
</dbReference>
<reference evidence="3" key="2">
    <citation type="submission" date="2025-08" db="UniProtKB">
        <authorList>
            <consortium name="RefSeq"/>
        </authorList>
    </citation>
    <scope>IDENTIFICATION</scope>
    <source>
        <tissue evidence="3">Leaf</tissue>
    </source>
</reference>
<dbReference type="AlphaFoldDB" id="A0A1U7XCX8"/>
<sequence length="165" mass="19230">MCLFLVTEWWENLTVFGNNRPKPNHEHPYLKLQPYRQSSVAIRKNLKLSARFYGPYKVLQRIGAVAYRIEHPLGSQIHPVFHISQLKRRIGPAITPQMQPPTCDVDGRVRIQPIAILQRKMVKVNNGVGVKVLVQWANLNPNEATWEDWGYMRSQFPEFVAQYRP</sequence>
<dbReference type="PANTHER" id="PTHR46148">
    <property type="entry name" value="CHROMO DOMAIN-CONTAINING PROTEIN"/>
    <property type="match status" value="1"/>
</dbReference>
<accession>A0A1U7XCX8</accession>
<organism evidence="2 3">
    <name type="scientific">Nicotiana sylvestris</name>
    <name type="common">Wood tobacco</name>
    <name type="synonym">South American tobacco</name>
    <dbReference type="NCBI Taxonomy" id="4096"/>
    <lineage>
        <taxon>Eukaryota</taxon>
        <taxon>Viridiplantae</taxon>
        <taxon>Streptophyta</taxon>
        <taxon>Embryophyta</taxon>
        <taxon>Tracheophyta</taxon>
        <taxon>Spermatophyta</taxon>
        <taxon>Magnoliopsida</taxon>
        <taxon>eudicotyledons</taxon>
        <taxon>Gunneridae</taxon>
        <taxon>Pentapetalae</taxon>
        <taxon>asterids</taxon>
        <taxon>lamiids</taxon>
        <taxon>Solanales</taxon>
        <taxon>Solanaceae</taxon>
        <taxon>Nicotianoideae</taxon>
        <taxon>Nicotianeae</taxon>
        <taxon>Nicotiana</taxon>
    </lineage>
</organism>
<dbReference type="Pfam" id="PF24626">
    <property type="entry name" value="SH3_Tf2-1"/>
    <property type="match status" value="1"/>
</dbReference>
<dbReference type="PANTHER" id="PTHR46148:SF52">
    <property type="entry name" value="OS04G0603800 PROTEIN"/>
    <property type="match status" value="1"/>
</dbReference>
<evidence type="ECO:0000313" key="2">
    <source>
        <dbReference type="Proteomes" id="UP000189701"/>
    </source>
</evidence>
<gene>
    <name evidence="3" type="primary">LOC104236501</name>
</gene>
<evidence type="ECO:0000259" key="1">
    <source>
        <dbReference type="PROSITE" id="PS50013"/>
    </source>
</evidence>
<dbReference type="Pfam" id="PF00385">
    <property type="entry name" value="Chromo"/>
    <property type="match status" value="1"/>
</dbReference>
<proteinExistence type="predicted"/>
<evidence type="ECO:0000313" key="3">
    <source>
        <dbReference type="RefSeq" id="XP_009788728.1"/>
    </source>
</evidence>
<name>A0A1U7XCX8_NICSY</name>
<dbReference type="Proteomes" id="UP000189701">
    <property type="component" value="Unplaced"/>
</dbReference>
<protein>
    <submittedName>
        <fullName evidence="3">Uncharacterized protein LOC104236501</fullName>
    </submittedName>
</protein>
<dbReference type="InterPro" id="IPR016197">
    <property type="entry name" value="Chromo-like_dom_sf"/>
</dbReference>
<dbReference type="RefSeq" id="XP_009788728.1">
    <property type="nucleotide sequence ID" value="XM_009790426.1"/>
</dbReference>
<dbReference type="PROSITE" id="PS50013">
    <property type="entry name" value="CHROMO_2"/>
    <property type="match status" value="1"/>
</dbReference>
<dbReference type="InterPro" id="IPR056924">
    <property type="entry name" value="SH3_Tf2-1"/>
</dbReference>
<reference evidence="2" key="1">
    <citation type="journal article" date="2013" name="Genome Biol.">
        <title>Reference genomes and transcriptomes of Nicotiana sylvestris and Nicotiana tomentosiformis.</title>
        <authorList>
            <person name="Sierro N."/>
            <person name="Battey J.N."/>
            <person name="Ouadi S."/>
            <person name="Bovet L."/>
            <person name="Goepfert S."/>
            <person name="Bakaher N."/>
            <person name="Peitsch M.C."/>
            <person name="Ivanov N.V."/>
        </authorList>
    </citation>
    <scope>NUCLEOTIDE SEQUENCE [LARGE SCALE GENOMIC DNA]</scope>
</reference>
<feature type="domain" description="Chromo" evidence="1">
    <location>
        <begin position="111"/>
        <end position="165"/>
    </location>
</feature>
<dbReference type="InterPro" id="IPR023780">
    <property type="entry name" value="Chromo_domain"/>
</dbReference>
<dbReference type="Gene3D" id="2.40.50.40">
    <property type="match status" value="1"/>
</dbReference>
<dbReference type="OrthoDB" id="1303160at2759"/>
<dbReference type="eggNOG" id="KOG0017">
    <property type="taxonomic scope" value="Eukaryota"/>
</dbReference>
<dbReference type="STRING" id="4096.A0A1U7XCX8"/>